<accession>A0A284R6R3</accession>
<protein>
    <submittedName>
        <fullName evidence="1">Uncharacterized protein</fullName>
    </submittedName>
</protein>
<name>A0A284R6R3_ARMOS</name>
<keyword evidence="2" id="KW-1185">Reference proteome</keyword>
<dbReference type="AlphaFoldDB" id="A0A284R6R3"/>
<dbReference type="EMBL" id="FUEG01000005">
    <property type="protein sequence ID" value="SJL04421.1"/>
    <property type="molecule type" value="Genomic_DNA"/>
</dbReference>
<sequence>MTTNRSTVPSRLLCPITKAYDPDTPLAAHMFISDRLSPARKMHLEWAWGLQPHQMVIKNVQNCIGYRTDILENSINGDFVLVPTMTTLNKMLVYFSLPCDTARVYHTRVSGIEFTKYHRITFKEYMPEAAFRYFFVPITPAGEAIRDEFLIGEDSEQVNADYEDAFEPISRDYIDPQTLKQFRVVTSHVHPFFVVPIAHRLLFPIRNRPGHWPLSTACHFFSHLSTSGADYPPAWFRRRYRGIKFKKDYDDDDKMDVETTDEEGKL</sequence>
<gene>
    <name evidence="1" type="ORF">ARMOST_07787</name>
</gene>
<dbReference type="OrthoDB" id="2857484at2759"/>
<reference evidence="2" key="1">
    <citation type="journal article" date="2017" name="Nat. Ecol. Evol.">
        <title>Genome expansion and lineage-specific genetic innovations in the forest pathogenic fungi Armillaria.</title>
        <authorList>
            <person name="Sipos G."/>
            <person name="Prasanna A.N."/>
            <person name="Walter M.C."/>
            <person name="O'Connor E."/>
            <person name="Balint B."/>
            <person name="Krizsan K."/>
            <person name="Kiss B."/>
            <person name="Hess J."/>
            <person name="Varga T."/>
            <person name="Slot J."/>
            <person name="Riley R."/>
            <person name="Boka B."/>
            <person name="Rigling D."/>
            <person name="Barry K."/>
            <person name="Lee J."/>
            <person name="Mihaltcheva S."/>
            <person name="LaButti K."/>
            <person name="Lipzen A."/>
            <person name="Waldron R."/>
            <person name="Moloney N.M."/>
            <person name="Sperisen C."/>
            <person name="Kredics L."/>
            <person name="Vagvoelgyi C."/>
            <person name="Patrignani A."/>
            <person name="Fitzpatrick D."/>
            <person name="Nagy I."/>
            <person name="Doyle S."/>
            <person name="Anderson J.B."/>
            <person name="Grigoriev I.V."/>
            <person name="Gueldener U."/>
            <person name="Muensterkoetter M."/>
            <person name="Nagy L.G."/>
        </authorList>
    </citation>
    <scope>NUCLEOTIDE SEQUENCE [LARGE SCALE GENOMIC DNA]</scope>
    <source>
        <strain evidence="2">C18/9</strain>
    </source>
</reference>
<dbReference type="OMA" id="STACHFF"/>
<proteinExistence type="predicted"/>
<dbReference type="Proteomes" id="UP000219338">
    <property type="component" value="Unassembled WGS sequence"/>
</dbReference>
<evidence type="ECO:0000313" key="1">
    <source>
        <dbReference type="EMBL" id="SJL04421.1"/>
    </source>
</evidence>
<organism evidence="1 2">
    <name type="scientific">Armillaria ostoyae</name>
    <name type="common">Armillaria root rot fungus</name>
    <dbReference type="NCBI Taxonomy" id="47428"/>
    <lineage>
        <taxon>Eukaryota</taxon>
        <taxon>Fungi</taxon>
        <taxon>Dikarya</taxon>
        <taxon>Basidiomycota</taxon>
        <taxon>Agaricomycotina</taxon>
        <taxon>Agaricomycetes</taxon>
        <taxon>Agaricomycetidae</taxon>
        <taxon>Agaricales</taxon>
        <taxon>Marasmiineae</taxon>
        <taxon>Physalacriaceae</taxon>
        <taxon>Armillaria</taxon>
    </lineage>
</organism>
<evidence type="ECO:0000313" key="2">
    <source>
        <dbReference type="Proteomes" id="UP000219338"/>
    </source>
</evidence>